<dbReference type="Proteomes" id="UP000011910">
    <property type="component" value="Unassembled WGS sequence"/>
</dbReference>
<dbReference type="GO" id="GO:0008690">
    <property type="term" value="F:3-deoxy-manno-octulosonate cytidylyltransferase activity"/>
    <property type="evidence" value="ECO:0007669"/>
    <property type="project" value="UniProtKB-UniRule"/>
</dbReference>
<dbReference type="NCBIfam" id="NF009905">
    <property type="entry name" value="PRK13368.1"/>
    <property type="match status" value="1"/>
</dbReference>
<dbReference type="AlphaFoldDB" id="M7N636"/>
<accession>M7N636</accession>
<keyword evidence="4 5" id="KW-0448">Lipopolysaccharide biosynthesis</keyword>
<dbReference type="InterPro" id="IPR029044">
    <property type="entry name" value="Nucleotide-diphossugar_trans"/>
</dbReference>
<comment type="similarity">
    <text evidence="5">Belongs to the KdsB family.</text>
</comment>
<gene>
    <name evidence="6" type="primary">kpsU</name>
    <name evidence="5" type="synonym">kdsB</name>
    <name evidence="6" type="ORF">ADICEAN_02178</name>
</gene>
<evidence type="ECO:0000256" key="3">
    <source>
        <dbReference type="ARBA" id="ARBA00022695"/>
    </source>
</evidence>
<proteinExistence type="inferred from homology"/>
<evidence type="ECO:0000256" key="4">
    <source>
        <dbReference type="ARBA" id="ARBA00022985"/>
    </source>
</evidence>
<evidence type="ECO:0000313" key="7">
    <source>
        <dbReference type="Proteomes" id="UP000011910"/>
    </source>
</evidence>
<evidence type="ECO:0000313" key="6">
    <source>
        <dbReference type="EMBL" id="EMR02701.1"/>
    </source>
</evidence>
<dbReference type="CDD" id="cd02517">
    <property type="entry name" value="CMP-KDO-Synthetase"/>
    <property type="match status" value="1"/>
</dbReference>
<dbReference type="GO" id="GO:0005829">
    <property type="term" value="C:cytosol"/>
    <property type="evidence" value="ECO:0007669"/>
    <property type="project" value="TreeGrafter"/>
</dbReference>
<dbReference type="GO" id="GO:0009103">
    <property type="term" value="P:lipopolysaccharide biosynthetic process"/>
    <property type="evidence" value="ECO:0007669"/>
    <property type="project" value="UniProtKB-UniRule"/>
</dbReference>
<dbReference type="NCBIfam" id="TIGR00466">
    <property type="entry name" value="kdsB"/>
    <property type="match status" value="1"/>
</dbReference>
<dbReference type="Gene3D" id="3.90.550.10">
    <property type="entry name" value="Spore Coat Polysaccharide Biosynthesis Protein SpsA, Chain A"/>
    <property type="match status" value="1"/>
</dbReference>
<dbReference type="RefSeq" id="WP_009195571.1">
    <property type="nucleotide sequence ID" value="NZ_AODQ01000049.1"/>
</dbReference>
<comment type="function">
    <text evidence="5">Activates KDO (a required 8-carbon sugar) for incorporation into bacterial lipopolysaccharide in Gram-negative bacteria.</text>
</comment>
<keyword evidence="5" id="KW-0963">Cytoplasm</keyword>
<dbReference type="GO" id="GO:0016020">
    <property type="term" value="C:membrane"/>
    <property type="evidence" value="ECO:0007669"/>
    <property type="project" value="UniProtKB-SubCell"/>
</dbReference>
<name>M7N636_9BACT</name>
<evidence type="ECO:0000256" key="2">
    <source>
        <dbReference type="ARBA" id="ARBA00022679"/>
    </source>
</evidence>
<dbReference type="FunFam" id="3.90.550.10:FF:000011">
    <property type="entry name" value="3-deoxy-manno-octulosonate cytidylyltransferase"/>
    <property type="match status" value="1"/>
</dbReference>
<comment type="caution">
    <text evidence="6">The sequence shown here is derived from an EMBL/GenBank/DDBJ whole genome shotgun (WGS) entry which is preliminary data.</text>
</comment>
<dbReference type="GO" id="GO:0033468">
    <property type="term" value="P:CMP-keto-3-deoxy-D-manno-octulosonic acid biosynthetic process"/>
    <property type="evidence" value="ECO:0007669"/>
    <property type="project" value="UniProtKB-UniRule"/>
</dbReference>
<dbReference type="NCBIfam" id="NF003950">
    <property type="entry name" value="PRK05450.1-3"/>
    <property type="match status" value="1"/>
</dbReference>
<comment type="subcellular location">
    <subcellularLocation>
        <location evidence="5">Cytoplasm</location>
    </subcellularLocation>
    <subcellularLocation>
        <location evidence="1">Membrane</location>
    </subcellularLocation>
</comment>
<dbReference type="UniPathway" id="UPA00358">
    <property type="reaction ID" value="UER00476"/>
</dbReference>
<dbReference type="EMBL" id="AODQ01000049">
    <property type="protein sequence ID" value="EMR02701.1"/>
    <property type="molecule type" value="Genomic_DNA"/>
</dbReference>
<reference evidence="6 7" key="1">
    <citation type="journal article" date="2013" name="Genome Announc.">
        <title>Draft Genome Sequence of Cesiribacter andamanensis Strain AMV16T, Isolated from a Soil Sample from a Mud Volcano in the Andaman Islands, India.</title>
        <authorList>
            <person name="Shivaji S."/>
            <person name="Ara S."/>
            <person name="Begum Z."/>
            <person name="Srinivas T.N."/>
            <person name="Singh A."/>
            <person name="Kumar Pinnaka A."/>
        </authorList>
    </citation>
    <scope>NUCLEOTIDE SEQUENCE [LARGE SCALE GENOMIC DNA]</scope>
    <source>
        <strain evidence="6 7">AMV16</strain>
    </source>
</reference>
<evidence type="ECO:0000256" key="5">
    <source>
        <dbReference type="HAMAP-Rule" id="MF_00057"/>
    </source>
</evidence>
<dbReference type="EC" id="2.7.7.38" evidence="5"/>
<dbReference type="InterPro" id="IPR003329">
    <property type="entry name" value="Cytidylyl_trans"/>
</dbReference>
<dbReference type="NCBIfam" id="NF003952">
    <property type="entry name" value="PRK05450.1-5"/>
    <property type="match status" value="1"/>
</dbReference>
<dbReference type="STRING" id="1279009.ADICEAN_02178"/>
<organism evidence="6 7">
    <name type="scientific">Cesiribacter andamanensis AMV16</name>
    <dbReference type="NCBI Taxonomy" id="1279009"/>
    <lineage>
        <taxon>Bacteria</taxon>
        <taxon>Pseudomonadati</taxon>
        <taxon>Bacteroidota</taxon>
        <taxon>Cytophagia</taxon>
        <taxon>Cytophagales</taxon>
        <taxon>Cesiribacteraceae</taxon>
        <taxon>Cesiribacter</taxon>
    </lineage>
</organism>
<dbReference type="HAMAP" id="MF_00057">
    <property type="entry name" value="KdsB"/>
    <property type="match status" value="1"/>
</dbReference>
<dbReference type="PANTHER" id="PTHR42866">
    <property type="entry name" value="3-DEOXY-MANNO-OCTULOSONATE CYTIDYLYLTRANSFERASE"/>
    <property type="match status" value="1"/>
</dbReference>
<comment type="catalytic activity">
    <reaction evidence="5">
        <text>3-deoxy-alpha-D-manno-oct-2-ulosonate + CTP = CMP-3-deoxy-beta-D-manno-octulosonate + diphosphate</text>
        <dbReference type="Rhea" id="RHEA:23448"/>
        <dbReference type="ChEBI" id="CHEBI:33019"/>
        <dbReference type="ChEBI" id="CHEBI:37563"/>
        <dbReference type="ChEBI" id="CHEBI:85986"/>
        <dbReference type="ChEBI" id="CHEBI:85987"/>
        <dbReference type="EC" id="2.7.7.38"/>
    </reaction>
</comment>
<dbReference type="Pfam" id="PF02348">
    <property type="entry name" value="CTP_transf_3"/>
    <property type="match status" value="1"/>
</dbReference>
<evidence type="ECO:0000256" key="1">
    <source>
        <dbReference type="ARBA" id="ARBA00004370"/>
    </source>
</evidence>
<dbReference type="OrthoDB" id="9815559at2"/>
<keyword evidence="7" id="KW-1185">Reference proteome</keyword>
<dbReference type="SUPFAM" id="SSF53448">
    <property type="entry name" value="Nucleotide-diphospho-sugar transferases"/>
    <property type="match status" value="1"/>
</dbReference>
<dbReference type="PATRIC" id="fig|1279009.4.peg.2207"/>
<keyword evidence="3 5" id="KW-0548">Nucleotidyltransferase</keyword>
<sequence>MKILGIIPSRWGSTRFPGKALADIAGTPMVVRVWQQASQCPELSKVVIATDHEPIADAARAAGAAICMTSPHHPSGTDRCADALQQLGEAYDYVINIQGDEPFIDPRQISALAQVLDGETQLATLVKRIAHEDELFSPNVVKVVLNARSEGMYFSREPIPHLRNVPRSEWLEQRLWLKHIGIYAYRCDILQEITKLPQGWLENIESLEQLRWLEAGYTIRTAETQLESMGIDTPEDLERALATLKNTAPSSTP</sequence>
<dbReference type="InterPro" id="IPR004528">
    <property type="entry name" value="KdsB"/>
</dbReference>
<comment type="pathway">
    <text evidence="5">Nucleotide-sugar biosynthesis; CMP-3-deoxy-D-manno-octulosonate biosynthesis; CMP-3-deoxy-D-manno-octulosonate from 3-deoxy-D-manno-octulosonate and CTP: step 1/1.</text>
</comment>
<dbReference type="PANTHER" id="PTHR42866:SF2">
    <property type="entry name" value="3-DEOXY-MANNO-OCTULOSONATE CYTIDYLYLTRANSFERASE, MITOCHONDRIAL"/>
    <property type="match status" value="1"/>
</dbReference>
<dbReference type="eggNOG" id="COG1212">
    <property type="taxonomic scope" value="Bacteria"/>
</dbReference>
<protein>
    <recommendedName>
        <fullName evidence="5">3-deoxy-manno-octulosonate cytidylyltransferase</fullName>
        <ecNumber evidence="5">2.7.7.38</ecNumber>
    </recommendedName>
    <alternativeName>
        <fullName evidence="5">CMP-2-keto-3-deoxyoctulosonic acid synthase</fullName>
        <shortName evidence="5">CKS</shortName>
        <shortName evidence="5">CMP-KDO synthase</shortName>
    </alternativeName>
</protein>
<keyword evidence="2 5" id="KW-0808">Transferase</keyword>